<keyword evidence="5" id="KW-0175">Coiled coil</keyword>
<dbReference type="RefSeq" id="WP_119148419.1">
    <property type="nucleotide sequence ID" value="NZ_JBHSOV010000042.1"/>
</dbReference>
<dbReference type="InterPro" id="IPR008532">
    <property type="entry name" value="NFACT_RNA-bd"/>
</dbReference>
<comment type="caution">
    <text evidence="7">The sequence shown here is derived from an EMBL/GenBank/DDBJ whole genome shotgun (WGS) entry which is preliminary data.</text>
</comment>
<dbReference type="OrthoDB" id="9766163at2"/>
<dbReference type="GO" id="GO:0072344">
    <property type="term" value="P:rescue of stalled ribosome"/>
    <property type="evidence" value="ECO:0007669"/>
    <property type="project" value="UniProtKB-UniRule"/>
</dbReference>
<evidence type="ECO:0000256" key="4">
    <source>
        <dbReference type="ARBA" id="ARBA00022917"/>
    </source>
</evidence>
<comment type="subunit">
    <text evidence="5">Associates with stalled 50S ribosomal subunits. Binds to RqcP.</text>
</comment>
<keyword evidence="2 5" id="KW-0699">rRNA-binding</keyword>
<keyword evidence="4 5" id="KW-0648">Protein biosynthesis</keyword>
<dbReference type="GO" id="GO:0019843">
    <property type="term" value="F:rRNA binding"/>
    <property type="evidence" value="ECO:0007669"/>
    <property type="project" value="UniProtKB-UniRule"/>
</dbReference>
<dbReference type="Pfam" id="PF05833">
    <property type="entry name" value="NFACT_N"/>
    <property type="match status" value="1"/>
</dbReference>
<dbReference type="Gene3D" id="1.10.8.50">
    <property type="match status" value="1"/>
</dbReference>
<gene>
    <name evidence="5" type="primary">rqcH</name>
    <name evidence="7" type="ORF">D3H35_07265</name>
</gene>
<dbReference type="Gene3D" id="3.40.970.40">
    <property type="entry name" value="fibrinogen binding protein from staphylococcus aureus domain like"/>
    <property type="match status" value="1"/>
</dbReference>
<dbReference type="InterPro" id="IPR051608">
    <property type="entry name" value="RQC_Subunit_NEMF"/>
</dbReference>
<keyword evidence="1 5" id="KW-0820">tRNA-binding</keyword>
<evidence type="ECO:0000256" key="2">
    <source>
        <dbReference type="ARBA" id="ARBA00022730"/>
    </source>
</evidence>
<dbReference type="EMBL" id="QXJM01000027">
    <property type="protein sequence ID" value="RIE04379.1"/>
    <property type="molecule type" value="Genomic_DNA"/>
</dbReference>
<evidence type="ECO:0000256" key="1">
    <source>
        <dbReference type="ARBA" id="ARBA00022555"/>
    </source>
</evidence>
<dbReference type="AlphaFoldDB" id="A0A398CSZ3"/>
<keyword evidence="3 5" id="KW-0694">RNA-binding</keyword>
<evidence type="ECO:0000313" key="8">
    <source>
        <dbReference type="Proteomes" id="UP000266340"/>
    </source>
</evidence>
<proteinExistence type="inferred from homology"/>
<feature type="coiled-coil region" evidence="5">
    <location>
        <begin position="378"/>
        <end position="405"/>
    </location>
</feature>
<dbReference type="Pfam" id="PF05670">
    <property type="entry name" value="NFACT-R_1"/>
    <property type="match status" value="1"/>
</dbReference>
<evidence type="ECO:0000313" key="7">
    <source>
        <dbReference type="EMBL" id="RIE04379.1"/>
    </source>
</evidence>
<dbReference type="GO" id="GO:1990112">
    <property type="term" value="C:RQC complex"/>
    <property type="evidence" value="ECO:0007669"/>
    <property type="project" value="TreeGrafter"/>
</dbReference>
<evidence type="ECO:0000256" key="3">
    <source>
        <dbReference type="ARBA" id="ARBA00022884"/>
    </source>
</evidence>
<evidence type="ECO:0000256" key="5">
    <source>
        <dbReference type="HAMAP-Rule" id="MF_00844"/>
    </source>
</evidence>
<accession>A0A398CSZ3</accession>
<dbReference type="GO" id="GO:0000049">
    <property type="term" value="F:tRNA binding"/>
    <property type="evidence" value="ECO:0007669"/>
    <property type="project" value="UniProtKB-UniRule"/>
</dbReference>
<keyword evidence="8" id="KW-1185">Reference proteome</keyword>
<dbReference type="PANTHER" id="PTHR15239">
    <property type="entry name" value="NUCLEAR EXPORT MEDIATOR FACTOR NEMF"/>
    <property type="match status" value="1"/>
</dbReference>
<sequence length="578" mass="64853">MSLDGIVTRALVHELRPCIGARIHKIYQPTEHELVLHIRGQGFGGRLLLSAHPSMPRLHFTQQPWDNPSEPPMFCMLLRKHMEGGVIEAIRQIGLERVVEIDVRHRDELGDYSLKRLTLEIMGRHSNLILMDPGTGVVHDGIRHVTPAISSYRVVLPGVAYVAPPSQDKRDPLEETEEGFRQTMETHAPADPKSAAQALVDSYIGISPLIAREIVFRAGGWQGAGALWNSFIELMQATLEHRYAPTSVETDDGKALFSATSLTHAAGEARSFDSMHECIETFYQGKAERDLVRQRTLDLHRFLANETAKNEKKLVKLQETMNEADDADRFRHLGELLTAHLHLIQRGDKTVEVTDYYDEAQPVISISLDPQLSASENAQRYFRKYNKLKNSKAVVEEQMEAARAEIVYLGSVLQGLEAASPRDIEEIREELTEQGYIRARGLKRGMKKKKKGTPTIVCYTSSEGIPLYVGKNNTQNDYVTNRLGQPSDTWLHTKDIPGSHVLIRSSEFGEATLLEAAMLAAYYSKARESSGVPVDYTRIRHVRKPNGAKPGFVIYDNQKTLFVTPDEAAIQKLAFSVK</sequence>
<dbReference type="GO" id="GO:0043023">
    <property type="term" value="F:ribosomal large subunit binding"/>
    <property type="evidence" value="ECO:0007669"/>
    <property type="project" value="UniProtKB-UniRule"/>
</dbReference>
<dbReference type="Gene3D" id="2.30.310.10">
    <property type="entry name" value="ibrinogen binding protein from staphylococcus aureus domain"/>
    <property type="match status" value="1"/>
</dbReference>
<organism evidence="7 8">
    <name type="scientific">Cohnella faecalis</name>
    <dbReference type="NCBI Taxonomy" id="2315694"/>
    <lineage>
        <taxon>Bacteria</taxon>
        <taxon>Bacillati</taxon>
        <taxon>Bacillota</taxon>
        <taxon>Bacilli</taxon>
        <taxon>Bacillales</taxon>
        <taxon>Paenibacillaceae</taxon>
        <taxon>Cohnella</taxon>
    </lineage>
</organism>
<comment type="similarity">
    <text evidence="5">Belongs to the NEMF family.</text>
</comment>
<dbReference type="Proteomes" id="UP000266340">
    <property type="component" value="Unassembled WGS sequence"/>
</dbReference>
<reference evidence="7 8" key="1">
    <citation type="submission" date="2018-09" db="EMBL/GenBank/DDBJ databases">
        <title>Cohnella cavernae sp. nov., isolated from a karst cave.</title>
        <authorList>
            <person name="Zhu H."/>
        </authorList>
    </citation>
    <scope>NUCLEOTIDE SEQUENCE [LARGE SCALE GENOMIC DNA]</scope>
    <source>
        <strain evidence="7 8">K2E09-144</strain>
    </source>
</reference>
<comment type="function">
    <text evidence="5">Key component of the ribosome quality control system (RQC), a ribosome-associated complex that mediates the extraction of incompletely synthesized nascent chains from stalled ribosomes and their subsequent degradation. RqcH recruits Ala-charged tRNA, and with RqcP directs the elongation of stalled nascent chains on 50S ribosomal subunits, leading to non-templated C-terminal alanine extensions (Ala tail). The Ala tail promotes nascent chain degradation. May add between 1 and at least 8 Ala residues. Binds to stalled 50S ribosomal subunits.</text>
</comment>
<dbReference type="HAMAP" id="MF_00844_B">
    <property type="entry name" value="RqcH_B"/>
    <property type="match status" value="1"/>
</dbReference>
<protein>
    <recommendedName>
        <fullName evidence="5">Rqc2 homolog RqcH</fullName>
        <shortName evidence="5">RqcH</shortName>
    </recommendedName>
</protein>
<feature type="domain" description="NFACT RNA-binding" evidence="6">
    <location>
        <begin position="458"/>
        <end position="547"/>
    </location>
</feature>
<dbReference type="InterPro" id="IPR043682">
    <property type="entry name" value="RqcH_bacterial"/>
</dbReference>
<dbReference type="PANTHER" id="PTHR15239:SF6">
    <property type="entry name" value="RIBOSOME QUALITY CONTROL COMPLEX SUBUNIT NEMF"/>
    <property type="match status" value="1"/>
</dbReference>
<evidence type="ECO:0000259" key="6">
    <source>
        <dbReference type="Pfam" id="PF05670"/>
    </source>
</evidence>
<dbReference type="FunFam" id="2.30.310.10:FF:000004">
    <property type="entry name" value="Fibronectin-binding protein A"/>
    <property type="match status" value="1"/>
</dbReference>
<name>A0A398CSZ3_9BACL</name>